<dbReference type="AlphaFoldDB" id="A0A9N8VD08"/>
<dbReference type="GO" id="GO:0005634">
    <property type="term" value="C:nucleus"/>
    <property type="evidence" value="ECO:0007669"/>
    <property type="project" value="TreeGrafter"/>
</dbReference>
<keyword evidence="5" id="KW-1185">Reference proteome</keyword>
<dbReference type="InterPro" id="IPR052594">
    <property type="entry name" value="J_domain-containing_protein"/>
</dbReference>
<evidence type="ECO:0000256" key="2">
    <source>
        <dbReference type="SAM" id="MobiDB-lite"/>
    </source>
</evidence>
<sequence length="291" mass="33183">METFTDLLSDTTDLYSLFSLTESATAAEIKKAYYKLALQYHPDKLTTLTPKEQEEGTKKFQALGFAYSILNDPKKRERYDQSGEVGDLPGIEDLGSDGWKEFFKELWSGVVDANSIDEFKKKYQGSEEEREDLIEAYKTSKGNMDEIMTRVPGSNVDDEPRFREILNEAIKSKEIRSYKKFTETSSKSSINKRKMEAEREAKEAEKMAKELGLVNNGDEKEISDIILKRGGKRMSALIESLEARYGSNESKKAKVTGKGKKTKNKGVMVNEPTEEEFRAIQEKMLKNRSKK</sequence>
<evidence type="ECO:0000313" key="5">
    <source>
        <dbReference type="Proteomes" id="UP000789570"/>
    </source>
</evidence>
<dbReference type="PROSITE" id="PS00636">
    <property type="entry name" value="DNAJ_1"/>
    <property type="match status" value="1"/>
</dbReference>
<feature type="region of interest" description="Disordered" evidence="2">
    <location>
        <begin position="247"/>
        <end position="268"/>
    </location>
</feature>
<accession>A0A9N8VD08</accession>
<feature type="compositionally biased region" description="Basic residues" evidence="2">
    <location>
        <begin position="253"/>
        <end position="264"/>
    </location>
</feature>
<dbReference type="Pfam" id="PF23302">
    <property type="entry name" value="HTH_DNAJC9"/>
    <property type="match status" value="1"/>
</dbReference>
<dbReference type="OrthoDB" id="110024at2759"/>
<dbReference type="Gene3D" id="1.10.287.110">
    <property type="entry name" value="DnaJ domain"/>
    <property type="match status" value="1"/>
</dbReference>
<dbReference type="SUPFAM" id="SSF46565">
    <property type="entry name" value="Chaperone J-domain"/>
    <property type="match status" value="1"/>
</dbReference>
<dbReference type="InterPro" id="IPR001623">
    <property type="entry name" value="DnaJ_domain"/>
</dbReference>
<dbReference type="EMBL" id="CAJVPQ010000112">
    <property type="protein sequence ID" value="CAG8446934.1"/>
    <property type="molecule type" value="Genomic_DNA"/>
</dbReference>
<comment type="caution">
    <text evidence="4">The sequence shown here is derived from an EMBL/GenBank/DDBJ whole genome shotgun (WGS) entry which is preliminary data.</text>
</comment>
<dbReference type="PRINTS" id="PR00625">
    <property type="entry name" value="JDOMAIN"/>
</dbReference>
<reference evidence="4" key="1">
    <citation type="submission" date="2021-06" db="EMBL/GenBank/DDBJ databases">
        <authorList>
            <person name="Kallberg Y."/>
            <person name="Tangrot J."/>
            <person name="Rosling A."/>
        </authorList>
    </citation>
    <scope>NUCLEOTIDE SEQUENCE</scope>
    <source>
        <strain evidence="4">UK204</strain>
    </source>
</reference>
<dbReference type="InterPro" id="IPR036869">
    <property type="entry name" value="J_dom_sf"/>
</dbReference>
<protein>
    <submittedName>
        <fullName evidence="4">11979_t:CDS:1</fullName>
    </submittedName>
</protein>
<dbReference type="PROSITE" id="PS50076">
    <property type="entry name" value="DNAJ_2"/>
    <property type="match status" value="1"/>
</dbReference>
<dbReference type="GO" id="GO:0005737">
    <property type="term" value="C:cytoplasm"/>
    <property type="evidence" value="ECO:0007669"/>
    <property type="project" value="TreeGrafter"/>
</dbReference>
<organism evidence="4 5">
    <name type="scientific">Funneliformis caledonium</name>
    <dbReference type="NCBI Taxonomy" id="1117310"/>
    <lineage>
        <taxon>Eukaryota</taxon>
        <taxon>Fungi</taxon>
        <taxon>Fungi incertae sedis</taxon>
        <taxon>Mucoromycota</taxon>
        <taxon>Glomeromycotina</taxon>
        <taxon>Glomeromycetes</taxon>
        <taxon>Glomerales</taxon>
        <taxon>Glomeraceae</taxon>
        <taxon>Funneliformis</taxon>
    </lineage>
</organism>
<dbReference type="PANTHER" id="PTHR44144:SF1">
    <property type="entry name" value="DNAJ HOMOLOG SUBFAMILY C MEMBER 9"/>
    <property type="match status" value="1"/>
</dbReference>
<dbReference type="InterPro" id="IPR056453">
    <property type="entry name" value="HTH_DNAJC9"/>
</dbReference>
<dbReference type="CDD" id="cd06257">
    <property type="entry name" value="DnaJ"/>
    <property type="match status" value="1"/>
</dbReference>
<dbReference type="PANTHER" id="PTHR44144">
    <property type="entry name" value="DNAJ HOMOLOG SUBFAMILY C MEMBER 9"/>
    <property type="match status" value="1"/>
</dbReference>
<feature type="domain" description="J" evidence="3">
    <location>
        <begin position="13"/>
        <end position="83"/>
    </location>
</feature>
<evidence type="ECO:0000256" key="1">
    <source>
        <dbReference type="SAM" id="Coils"/>
    </source>
</evidence>
<dbReference type="Proteomes" id="UP000789570">
    <property type="component" value="Unassembled WGS sequence"/>
</dbReference>
<gene>
    <name evidence="4" type="ORF">FCALED_LOCUS966</name>
</gene>
<evidence type="ECO:0000313" key="4">
    <source>
        <dbReference type="EMBL" id="CAG8446934.1"/>
    </source>
</evidence>
<keyword evidence="1" id="KW-0175">Coiled coil</keyword>
<dbReference type="SMART" id="SM00271">
    <property type="entry name" value="DnaJ"/>
    <property type="match status" value="1"/>
</dbReference>
<feature type="coiled-coil region" evidence="1">
    <location>
        <begin position="187"/>
        <end position="214"/>
    </location>
</feature>
<dbReference type="Pfam" id="PF00226">
    <property type="entry name" value="DnaJ"/>
    <property type="match status" value="1"/>
</dbReference>
<dbReference type="InterPro" id="IPR018253">
    <property type="entry name" value="DnaJ_domain_CS"/>
</dbReference>
<name>A0A9N8VD08_9GLOM</name>
<evidence type="ECO:0000259" key="3">
    <source>
        <dbReference type="PROSITE" id="PS50076"/>
    </source>
</evidence>
<dbReference type="GO" id="GO:0031072">
    <property type="term" value="F:heat shock protein binding"/>
    <property type="evidence" value="ECO:0007669"/>
    <property type="project" value="TreeGrafter"/>
</dbReference>
<proteinExistence type="predicted"/>